<keyword evidence="4" id="KW-0808">Transferase</keyword>
<dbReference type="GO" id="GO:0005524">
    <property type="term" value="F:ATP binding"/>
    <property type="evidence" value="ECO:0007669"/>
    <property type="project" value="UniProtKB-KW"/>
</dbReference>
<evidence type="ECO:0000256" key="9">
    <source>
        <dbReference type="ARBA" id="ARBA00022777"/>
    </source>
</evidence>
<keyword evidence="14" id="KW-0325">Glycoprotein</keyword>
<keyword evidence="5" id="KW-0812">Transmembrane</keyword>
<evidence type="ECO:0000256" key="14">
    <source>
        <dbReference type="ARBA" id="ARBA00023180"/>
    </source>
</evidence>
<reference evidence="17" key="2">
    <citation type="submission" date="2023-04" db="EMBL/GenBank/DDBJ databases">
        <authorList>
            <person name="Bruccoleri R.E."/>
            <person name="Oakeley E.J."/>
            <person name="Faust A.-M."/>
            <person name="Dessus-Babus S."/>
            <person name="Altorfer M."/>
            <person name="Burckhardt D."/>
            <person name="Oertli M."/>
            <person name="Naumann U."/>
            <person name="Petersen F."/>
            <person name="Wong J."/>
        </authorList>
    </citation>
    <scope>NUCLEOTIDE SEQUENCE</scope>
    <source>
        <strain evidence="17">GSM-AAB239-AS_SAM_17_03QT</strain>
        <tissue evidence="17">Leaf</tissue>
    </source>
</reference>
<evidence type="ECO:0000313" key="17">
    <source>
        <dbReference type="EMBL" id="KAJ6823451.1"/>
    </source>
</evidence>
<dbReference type="PROSITE" id="PS50011">
    <property type="entry name" value="PROTEIN_KINASE_DOM"/>
    <property type="match status" value="1"/>
</dbReference>
<keyword evidence="11" id="KW-1133">Transmembrane helix</keyword>
<dbReference type="Gene3D" id="3.30.200.20">
    <property type="entry name" value="Phosphorylase Kinase, domain 1"/>
    <property type="match status" value="1"/>
</dbReference>
<evidence type="ECO:0000256" key="7">
    <source>
        <dbReference type="ARBA" id="ARBA00022737"/>
    </source>
</evidence>
<accession>A0AAX6G5K4</accession>
<protein>
    <submittedName>
        <fullName evidence="17">Serine/threonine-protein kinase isoform X2</fullName>
    </submittedName>
</protein>
<dbReference type="InterPro" id="IPR001245">
    <property type="entry name" value="Ser-Thr/Tyr_kinase_cat_dom"/>
</dbReference>
<evidence type="ECO:0000259" key="15">
    <source>
        <dbReference type="PROSITE" id="PS50011"/>
    </source>
</evidence>
<reference evidence="17" key="1">
    <citation type="journal article" date="2023" name="GigaByte">
        <title>Genome assembly of the bearded iris, Iris pallida Lam.</title>
        <authorList>
            <person name="Bruccoleri R.E."/>
            <person name="Oakeley E.J."/>
            <person name="Faust A.M.E."/>
            <person name="Altorfer M."/>
            <person name="Dessus-Babus S."/>
            <person name="Burckhardt D."/>
            <person name="Oertli M."/>
            <person name="Naumann U."/>
            <person name="Petersen F."/>
            <person name="Wong J."/>
        </authorList>
    </citation>
    <scope>NUCLEOTIDE SEQUENCE</scope>
    <source>
        <strain evidence="17">GSM-AAB239-AS_SAM_17_03QT</strain>
    </source>
</reference>
<keyword evidence="9 17" id="KW-0418">Kinase</keyword>
<name>A0AAX6G5K4_IRIPA</name>
<keyword evidence="3" id="KW-0597">Phosphoprotein</keyword>
<keyword evidence="18" id="KW-1185">Reference proteome</keyword>
<evidence type="ECO:0000256" key="13">
    <source>
        <dbReference type="ARBA" id="ARBA00023170"/>
    </source>
</evidence>
<dbReference type="GO" id="GO:0004674">
    <property type="term" value="F:protein serine/threonine kinase activity"/>
    <property type="evidence" value="ECO:0007669"/>
    <property type="project" value="UniProtKB-KW"/>
</dbReference>
<dbReference type="Pfam" id="PF07714">
    <property type="entry name" value="PK_Tyr_Ser-Thr"/>
    <property type="match status" value="1"/>
</dbReference>
<evidence type="ECO:0000313" key="16">
    <source>
        <dbReference type="EMBL" id="KAJ6815239.1"/>
    </source>
</evidence>
<dbReference type="InterPro" id="IPR008271">
    <property type="entry name" value="Ser/Thr_kinase_AS"/>
</dbReference>
<keyword evidence="10" id="KW-0067">ATP-binding</keyword>
<keyword evidence="6" id="KW-0732">Signal</keyword>
<dbReference type="PROSITE" id="PS00108">
    <property type="entry name" value="PROTEIN_KINASE_ST"/>
    <property type="match status" value="1"/>
</dbReference>
<evidence type="ECO:0000313" key="18">
    <source>
        <dbReference type="Proteomes" id="UP001140949"/>
    </source>
</evidence>
<dbReference type="EMBL" id="JANAVB010022800">
    <property type="protein sequence ID" value="KAJ6823451.1"/>
    <property type="molecule type" value="Genomic_DNA"/>
</dbReference>
<keyword evidence="7" id="KW-0677">Repeat</keyword>
<proteinExistence type="predicted"/>
<dbReference type="InterPro" id="IPR052059">
    <property type="entry name" value="CR_Ser/Thr_kinase"/>
</dbReference>
<dbReference type="SUPFAM" id="SSF56112">
    <property type="entry name" value="Protein kinase-like (PK-like)"/>
    <property type="match status" value="1"/>
</dbReference>
<evidence type="ECO:0000256" key="5">
    <source>
        <dbReference type="ARBA" id="ARBA00022692"/>
    </source>
</evidence>
<dbReference type="InterPro" id="IPR000719">
    <property type="entry name" value="Prot_kinase_dom"/>
</dbReference>
<dbReference type="Proteomes" id="UP001140949">
    <property type="component" value="Unassembled WGS sequence"/>
</dbReference>
<dbReference type="PANTHER" id="PTHR47973">
    <property type="entry name" value="CYSTEINE-RICH RECEPTOR-LIKE PROTEIN KINASE 3"/>
    <property type="match status" value="1"/>
</dbReference>
<gene>
    <name evidence="16" type="ORF">M6B38_135175</name>
    <name evidence="17" type="ORF">M6B38_383150</name>
</gene>
<dbReference type="InterPro" id="IPR011009">
    <property type="entry name" value="Kinase-like_dom_sf"/>
</dbReference>
<keyword evidence="13" id="KW-0675">Receptor</keyword>
<keyword evidence="2" id="KW-0723">Serine/threonine-protein kinase</keyword>
<dbReference type="FunFam" id="1.10.510.10:FF:000044">
    <property type="entry name" value="Putative LRR receptor-like serine/threonine-protein kinase"/>
    <property type="match status" value="1"/>
</dbReference>
<evidence type="ECO:0000256" key="1">
    <source>
        <dbReference type="ARBA" id="ARBA00004167"/>
    </source>
</evidence>
<evidence type="ECO:0000256" key="8">
    <source>
        <dbReference type="ARBA" id="ARBA00022741"/>
    </source>
</evidence>
<dbReference type="AlphaFoldDB" id="A0AAX6G5K4"/>
<evidence type="ECO:0000256" key="4">
    <source>
        <dbReference type="ARBA" id="ARBA00022679"/>
    </source>
</evidence>
<dbReference type="GO" id="GO:0016020">
    <property type="term" value="C:membrane"/>
    <property type="evidence" value="ECO:0007669"/>
    <property type="project" value="UniProtKB-SubCell"/>
</dbReference>
<evidence type="ECO:0000256" key="3">
    <source>
        <dbReference type="ARBA" id="ARBA00022553"/>
    </source>
</evidence>
<evidence type="ECO:0000256" key="11">
    <source>
        <dbReference type="ARBA" id="ARBA00022989"/>
    </source>
</evidence>
<organism evidence="17 18">
    <name type="scientific">Iris pallida</name>
    <name type="common">Sweet iris</name>
    <dbReference type="NCBI Taxonomy" id="29817"/>
    <lineage>
        <taxon>Eukaryota</taxon>
        <taxon>Viridiplantae</taxon>
        <taxon>Streptophyta</taxon>
        <taxon>Embryophyta</taxon>
        <taxon>Tracheophyta</taxon>
        <taxon>Spermatophyta</taxon>
        <taxon>Magnoliopsida</taxon>
        <taxon>Liliopsida</taxon>
        <taxon>Asparagales</taxon>
        <taxon>Iridaceae</taxon>
        <taxon>Iridoideae</taxon>
        <taxon>Irideae</taxon>
        <taxon>Iris</taxon>
    </lineage>
</organism>
<evidence type="ECO:0000256" key="6">
    <source>
        <dbReference type="ARBA" id="ARBA00022729"/>
    </source>
</evidence>
<dbReference type="SMART" id="SM00220">
    <property type="entry name" value="S_TKc"/>
    <property type="match status" value="1"/>
</dbReference>
<feature type="domain" description="Protein kinase" evidence="15">
    <location>
        <begin position="1"/>
        <end position="256"/>
    </location>
</feature>
<evidence type="ECO:0000256" key="10">
    <source>
        <dbReference type="ARBA" id="ARBA00022840"/>
    </source>
</evidence>
<sequence length="311" mass="35178">MGKLGDEVVAIKVLSEKSVQGEKEFLAEIESLRNVKHENLVRLRGYSTSENNKVLVYDYMEQSSLAQTLLSSRRCDINFTWDVRRKICLGVAHGLAYLHEEVKPHIIHRDIKPSNILLDANLTAKISDFGLAKLFPDNMTHISTRVAGTIGYLAPEYARLGKLTRQSDIYSYGVLLLEIMCGRSGATCAEDYSLVQKAWELYKEDQLIQLVDPLLSLQFPAQEANQYLKVALLCVQNVPNHRPPMSRVVNMLSNKIDTRDVQISEPAVISDLKIMKIGQEQRVRRTPLRHPKESTCSSTLSSMYWTDSSIP</sequence>
<dbReference type="Gene3D" id="1.10.510.10">
    <property type="entry name" value="Transferase(Phosphotransferase) domain 1"/>
    <property type="match status" value="1"/>
</dbReference>
<comment type="caution">
    <text evidence="17">The sequence shown here is derived from an EMBL/GenBank/DDBJ whole genome shotgun (WGS) entry which is preliminary data.</text>
</comment>
<evidence type="ECO:0000256" key="12">
    <source>
        <dbReference type="ARBA" id="ARBA00023136"/>
    </source>
</evidence>
<comment type="subcellular location">
    <subcellularLocation>
        <location evidence="1">Membrane</location>
        <topology evidence="1">Single-pass membrane protein</topology>
    </subcellularLocation>
</comment>
<keyword evidence="12" id="KW-0472">Membrane</keyword>
<dbReference type="EMBL" id="JANAVB010029215">
    <property type="protein sequence ID" value="KAJ6815239.1"/>
    <property type="molecule type" value="Genomic_DNA"/>
</dbReference>
<evidence type="ECO:0000256" key="2">
    <source>
        <dbReference type="ARBA" id="ARBA00022527"/>
    </source>
</evidence>
<keyword evidence="8" id="KW-0547">Nucleotide-binding</keyword>